<comment type="caution">
    <text evidence="1">The sequence shown here is derived from an EMBL/GenBank/DDBJ whole genome shotgun (WGS) entry which is preliminary data.</text>
</comment>
<organism evidence="1 2">
    <name type="scientific">Mucuna pruriens</name>
    <name type="common">Velvet bean</name>
    <name type="synonym">Dolichos pruriens</name>
    <dbReference type="NCBI Taxonomy" id="157652"/>
    <lineage>
        <taxon>Eukaryota</taxon>
        <taxon>Viridiplantae</taxon>
        <taxon>Streptophyta</taxon>
        <taxon>Embryophyta</taxon>
        <taxon>Tracheophyta</taxon>
        <taxon>Spermatophyta</taxon>
        <taxon>Magnoliopsida</taxon>
        <taxon>eudicotyledons</taxon>
        <taxon>Gunneridae</taxon>
        <taxon>Pentapetalae</taxon>
        <taxon>rosids</taxon>
        <taxon>fabids</taxon>
        <taxon>Fabales</taxon>
        <taxon>Fabaceae</taxon>
        <taxon>Papilionoideae</taxon>
        <taxon>50 kb inversion clade</taxon>
        <taxon>NPAAA clade</taxon>
        <taxon>indigoferoid/millettioid clade</taxon>
        <taxon>Phaseoleae</taxon>
        <taxon>Mucuna</taxon>
    </lineage>
</organism>
<keyword evidence="2" id="KW-1185">Reference proteome</keyword>
<dbReference type="Proteomes" id="UP000257109">
    <property type="component" value="Unassembled WGS sequence"/>
</dbReference>
<accession>A0A371E016</accession>
<sequence>MGRVIQDVVEFRFRLCEHEGKGISGGVLDDGVWGSVGPKDVAGESGEVLEGVGEGSFECGNHLGKESGWVGLWCGEGVEEDALHWVEAEPEQVEESEREGCLGRRRRRGHTVLLVDFDVVRSHWKQRNEYCFTANFCFLCWDGNSTSAFQHL</sequence>
<protein>
    <submittedName>
        <fullName evidence="1">Uncharacterized protein</fullName>
    </submittedName>
</protein>
<proteinExistence type="predicted"/>
<name>A0A371E016_MUCPR</name>
<evidence type="ECO:0000313" key="1">
    <source>
        <dbReference type="EMBL" id="RDX58081.1"/>
    </source>
</evidence>
<evidence type="ECO:0000313" key="2">
    <source>
        <dbReference type="Proteomes" id="UP000257109"/>
    </source>
</evidence>
<dbReference type="AlphaFoldDB" id="A0A371E016"/>
<gene>
    <name evidence="1" type="ORF">CR513_62629</name>
</gene>
<dbReference type="EMBL" id="QJKJ01017861">
    <property type="protein sequence ID" value="RDX58081.1"/>
    <property type="molecule type" value="Genomic_DNA"/>
</dbReference>
<feature type="non-terminal residue" evidence="1">
    <location>
        <position position="1"/>
    </location>
</feature>
<reference evidence="1" key="1">
    <citation type="submission" date="2018-05" db="EMBL/GenBank/DDBJ databases">
        <title>Draft genome of Mucuna pruriens seed.</title>
        <authorList>
            <person name="Nnadi N.E."/>
            <person name="Vos R."/>
            <person name="Hasami M.H."/>
            <person name="Devisetty U.K."/>
            <person name="Aguiy J.C."/>
        </authorList>
    </citation>
    <scope>NUCLEOTIDE SEQUENCE [LARGE SCALE GENOMIC DNA]</scope>
    <source>
        <strain evidence="1">JCA_2017</strain>
    </source>
</reference>